<reference evidence="7 8" key="1">
    <citation type="journal article" date="2014" name="Nature">
        <title>An environmental bacterial taxon with a large and distinct metabolic repertoire.</title>
        <authorList>
            <person name="Wilson M.C."/>
            <person name="Mori T."/>
            <person name="Ruckert C."/>
            <person name="Uria A.R."/>
            <person name="Helf M.J."/>
            <person name="Takada K."/>
            <person name="Gernert C."/>
            <person name="Steffens U.A."/>
            <person name="Heycke N."/>
            <person name="Schmitt S."/>
            <person name="Rinke C."/>
            <person name="Helfrich E.J."/>
            <person name="Brachmann A.O."/>
            <person name="Gurgui C."/>
            <person name="Wakimoto T."/>
            <person name="Kracht M."/>
            <person name="Crusemann M."/>
            <person name="Hentschel U."/>
            <person name="Abe I."/>
            <person name="Matsunaga S."/>
            <person name="Kalinowski J."/>
            <person name="Takeyama H."/>
            <person name="Piel J."/>
        </authorList>
    </citation>
    <scope>NUCLEOTIDE SEQUENCE [LARGE SCALE GENOMIC DNA]</scope>
    <source>
        <strain evidence="8">TSY1</strain>
    </source>
</reference>
<dbReference type="PANTHER" id="PTHR47089:SF1">
    <property type="entry name" value="GUANOSINE ABC TRANSPORTER PERMEASE PROTEIN NUPP"/>
    <property type="match status" value="1"/>
</dbReference>
<protein>
    <recommendedName>
        <fullName evidence="9">ABC transporter permease</fullName>
    </recommendedName>
</protein>
<keyword evidence="2" id="KW-1003">Cell membrane</keyword>
<evidence type="ECO:0000256" key="6">
    <source>
        <dbReference type="SAM" id="Phobius"/>
    </source>
</evidence>
<dbReference type="GO" id="GO:0005886">
    <property type="term" value="C:plasma membrane"/>
    <property type="evidence" value="ECO:0007669"/>
    <property type="project" value="UniProtKB-SubCell"/>
</dbReference>
<feature type="transmembrane region" description="Helical" evidence="6">
    <location>
        <begin position="96"/>
        <end position="112"/>
    </location>
</feature>
<evidence type="ECO:0008006" key="9">
    <source>
        <dbReference type="Google" id="ProtNLM"/>
    </source>
</evidence>
<feature type="transmembrane region" description="Helical" evidence="6">
    <location>
        <begin position="62"/>
        <end position="84"/>
    </location>
</feature>
<feature type="transmembrane region" description="Helical" evidence="6">
    <location>
        <begin position="20"/>
        <end position="42"/>
    </location>
</feature>
<evidence type="ECO:0000256" key="2">
    <source>
        <dbReference type="ARBA" id="ARBA00022475"/>
    </source>
</evidence>
<keyword evidence="5 6" id="KW-0472">Membrane</keyword>
<name>W4LXA2_ENTF1</name>
<comment type="caution">
    <text evidence="7">The sequence shown here is derived from an EMBL/GenBank/DDBJ whole genome shotgun (WGS) entry which is preliminary data.</text>
</comment>
<proteinExistence type="predicted"/>
<sequence length="179" mass="19122">MTTFLSGYVNALRQSHWTDILLPLYAVGTALLLGACLIWASGASVADAYLGLFEGMLGSRRALVETCIAAIPYILAGLSVALGFHAGLFNIGAEGQFYIGALGAAGAGYMVVGLPGWMHLPLALVAGILGGAIWGGDPRFSQSALWRPRSHQHHYDELHRGQNRGLFGQTSLSRPRRHH</sequence>
<evidence type="ECO:0000256" key="3">
    <source>
        <dbReference type="ARBA" id="ARBA00022692"/>
    </source>
</evidence>
<gene>
    <name evidence="7" type="ORF">ETSY1_03835</name>
</gene>
<evidence type="ECO:0000256" key="1">
    <source>
        <dbReference type="ARBA" id="ARBA00004651"/>
    </source>
</evidence>
<dbReference type="InterPro" id="IPR001851">
    <property type="entry name" value="ABC_transp_permease"/>
</dbReference>
<dbReference type="GO" id="GO:0022857">
    <property type="term" value="F:transmembrane transporter activity"/>
    <property type="evidence" value="ECO:0007669"/>
    <property type="project" value="InterPro"/>
</dbReference>
<dbReference type="HOGENOM" id="CLU_1500866_0_0_7"/>
<keyword evidence="4 6" id="KW-1133">Transmembrane helix</keyword>
<dbReference type="Pfam" id="PF02653">
    <property type="entry name" value="BPD_transp_2"/>
    <property type="match status" value="1"/>
</dbReference>
<evidence type="ECO:0000256" key="4">
    <source>
        <dbReference type="ARBA" id="ARBA00022989"/>
    </source>
</evidence>
<keyword evidence="8" id="KW-1185">Reference proteome</keyword>
<evidence type="ECO:0000256" key="5">
    <source>
        <dbReference type="ARBA" id="ARBA00023136"/>
    </source>
</evidence>
<dbReference type="PANTHER" id="PTHR47089">
    <property type="entry name" value="ABC TRANSPORTER, PERMEASE PROTEIN"/>
    <property type="match status" value="1"/>
</dbReference>
<dbReference type="EMBL" id="AZHW01000152">
    <property type="protein sequence ID" value="ETX02366.1"/>
    <property type="molecule type" value="Genomic_DNA"/>
</dbReference>
<dbReference type="Proteomes" id="UP000019141">
    <property type="component" value="Unassembled WGS sequence"/>
</dbReference>
<accession>W4LXA2</accession>
<evidence type="ECO:0000313" key="7">
    <source>
        <dbReference type="EMBL" id="ETX02366.1"/>
    </source>
</evidence>
<organism evidence="7 8">
    <name type="scientific">Entotheonella factor</name>
    <dbReference type="NCBI Taxonomy" id="1429438"/>
    <lineage>
        <taxon>Bacteria</taxon>
        <taxon>Pseudomonadati</taxon>
        <taxon>Nitrospinota/Tectimicrobiota group</taxon>
        <taxon>Candidatus Tectimicrobiota</taxon>
        <taxon>Candidatus Entotheonellia</taxon>
        <taxon>Candidatus Entotheonellales</taxon>
        <taxon>Candidatus Entotheonellaceae</taxon>
        <taxon>Candidatus Entotheonella</taxon>
    </lineage>
</organism>
<evidence type="ECO:0000313" key="8">
    <source>
        <dbReference type="Proteomes" id="UP000019141"/>
    </source>
</evidence>
<keyword evidence="3 6" id="KW-0812">Transmembrane</keyword>
<dbReference type="AlphaFoldDB" id="W4LXA2"/>
<comment type="subcellular location">
    <subcellularLocation>
        <location evidence="1">Cell membrane</location>
        <topology evidence="1">Multi-pass membrane protein</topology>
    </subcellularLocation>
</comment>